<dbReference type="RefSeq" id="WP_024381089.1">
    <property type="nucleotide sequence ID" value="NZ_ALLE01000008.1"/>
</dbReference>
<proteinExistence type="predicted"/>
<dbReference type="EMBL" id="CP008921">
    <property type="protein sequence ID" value="AIG44319.1"/>
    <property type="molecule type" value="Genomic_DNA"/>
</dbReference>
<dbReference type="AlphaFoldDB" id="A0A075SJ65"/>
<dbReference type="Gene3D" id="1.10.1220.10">
    <property type="entry name" value="Met repressor-like"/>
    <property type="match status" value="1"/>
</dbReference>
<dbReference type="InterPro" id="IPR013321">
    <property type="entry name" value="Arc_rbn_hlx_hlx"/>
</dbReference>
<dbReference type="HOGENOM" id="CLU_154558_9_1_9"/>
<protein>
    <submittedName>
        <fullName evidence="1">XRE family transcriptional regulator</fullName>
    </submittedName>
</protein>
<dbReference type="Proteomes" id="UP000028185">
    <property type="component" value="Chromosome"/>
</dbReference>
<evidence type="ECO:0000313" key="2">
    <source>
        <dbReference type="Proteomes" id="UP000028185"/>
    </source>
</evidence>
<organism evidence="1 2">
    <name type="scientific">Streptococcus suis 6407</name>
    <dbReference type="NCBI Taxonomy" id="1214179"/>
    <lineage>
        <taxon>Bacteria</taxon>
        <taxon>Bacillati</taxon>
        <taxon>Bacillota</taxon>
        <taxon>Bacilli</taxon>
        <taxon>Lactobacillales</taxon>
        <taxon>Streptococcaceae</taxon>
        <taxon>Streptococcus</taxon>
    </lineage>
</organism>
<evidence type="ECO:0000313" key="1">
    <source>
        <dbReference type="EMBL" id="AIG44319.1"/>
    </source>
</evidence>
<dbReference type="PATRIC" id="fig|1214179.4.peg.1965"/>
<name>A0A075SJ65_STRSU</name>
<reference evidence="1 2" key="1">
    <citation type="journal article" date="2014" name="Genome Announc.">
        <title>Whole-Genome Sequence of Streptococcus suis Serotype 4 Reference Strain 6407.</title>
        <authorList>
            <person name="Wang K."/>
            <person name="Chen J."/>
            <person name="Yao H."/>
            <person name="Lu C."/>
        </authorList>
    </citation>
    <scope>NUCLEOTIDE SEQUENCE [LARGE SCALE GENOMIC DNA]</scope>
    <source>
        <strain evidence="1">6407</strain>
    </source>
</reference>
<dbReference type="GO" id="GO:0006355">
    <property type="term" value="P:regulation of DNA-templated transcription"/>
    <property type="evidence" value="ECO:0007669"/>
    <property type="project" value="InterPro"/>
</dbReference>
<sequence>MALTAEKKLINFQSEKSLVEEAKEVLASQNMTMTQALNLFLKNIVVTGEIGLKSEEELEKERLFAELQAEVMKNVAEMNAGNYLSLDEMETKLFG</sequence>
<accession>A0A075SJ65</accession>
<gene>
    <name evidence="1" type="ORF">ID09_09890</name>
</gene>